<dbReference type="Proteomes" id="UP000284777">
    <property type="component" value="Unassembled WGS sequence"/>
</dbReference>
<dbReference type="EMBL" id="QSSV01000018">
    <property type="protein sequence ID" value="RGM11372.1"/>
    <property type="molecule type" value="Genomic_DNA"/>
</dbReference>
<keyword evidence="1" id="KW-0677">Repeat</keyword>
<evidence type="ECO:0000313" key="10">
    <source>
        <dbReference type="Proteomes" id="UP000056419"/>
    </source>
</evidence>
<dbReference type="SUPFAM" id="SSF81901">
    <property type="entry name" value="HCP-like"/>
    <property type="match status" value="1"/>
</dbReference>
<reference evidence="5 14" key="4">
    <citation type="journal article" date="2019" name="Nat. Med.">
        <title>A library of human gut bacterial isolates paired with longitudinal multiomics data enables mechanistic microbiome research.</title>
        <authorList>
            <person name="Poyet M."/>
            <person name="Groussin M."/>
            <person name="Gibbons S.M."/>
            <person name="Avila-Pacheco J."/>
            <person name="Jiang X."/>
            <person name="Kearney S.M."/>
            <person name="Perrotta A.R."/>
            <person name="Berdy B."/>
            <person name="Zhao S."/>
            <person name="Lieberman T.D."/>
            <person name="Swanson P.K."/>
            <person name="Smith M."/>
            <person name="Roesemann S."/>
            <person name="Alexander J.E."/>
            <person name="Rich S.A."/>
            <person name="Livny J."/>
            <person name="Vlamakis H."/>
            <person name="Clish C."/>
            <person name="Bullock K."/>
            <person name="Deik A."/>
            <person name="Scott J."/>
            <person name="Pierce K.A."/>
            <person name="Xavier R.J."/>
            <person name="Alm E.J."/>
        </authorList>
    </citation>
    <scope>NUCLEOTIDE SEQUENCE [LARGE SCALE GENOMIC DNA]</scope>
    <source>
        <strain evidence="5 14">BIOML-A6</strain>
    </source>
</reference>
<dbReference type="Proteomes" id="UP000467334">
    <property type="component" value="Unassembled WGS sequence"/>
</dbReference>
<dbReference type="InterPro" id="IPR050498">
    <property type="entry name" value="Ycf3"/>
</dbReference>
<keyword evidence="6" id="KW-0449">Lipoprotein</keyword>
<dbReference type="PANTHER" id="PTHR44858">
    <property type="entry name" value="TETRATRICOPEPTIDE REPEAT PROTEIN 6"/>
    <property type="match status" value="1"/>
</dbReference>
<proteinExistence type="predicted"/>
<evidence type="ECO:0000313" key="11">
    <source>
        <dbReference type="Proteomes" id="UP000261223"/>
    </source>
</evidence>
<keyword evidence="4" id="KW-0732">Signal</keyword>
<dbReference type="STRING" id="46506.AA415_01565"/>
<dbReference type="PANTHER" id="PTHR44858:SF1">
    <property type="entry name" value="UDP-N-ACETYLGLUCOSAMINE--PEPTIDE N-ACETYLGLUCOSAMINYLTRANSFERASE SPINDLY-RELATED"/>
    <property type="match status" value="1"/>
</dbReference>
<evidence type="ECO:0000313" key="12">
    <source>
        <dbReference type="Proteomes" id="UP000283762"/>
    </source>
</evidence>
<reference evidence="11 12" key="3">
    <citation type="submission" date="2018-08" db="EMBL/GenBank/DDBJ databases">
        <title>A genome reference for cultivated species of the human gut microbiota.</title>
        <authorList>
            <person name="Zou Y."/>
            <person name="Xue W."/>
            <person name="Luo G."/>
        </authorList>
    </citation>
    <scope>NUCLEOTIDE SEQUENCE [LARGE SCALE GENOMIC DNA]</scope>
    <source>
        <strain evidence="8 13">AF05-4</strain>
        <strain evidence="9 12">AM25-16</strain>
        <strain evidence="7 11">TF03-6</strain>
    </source>
</reference>
<evidence type="ECO:0000313" key="7">
    <source>
        <dbReference type="EMBL" id="RGM11372.1"/>
    </source>
</evidence>
<dbReference type="EMBL" id="LRGC01000006">
    <property type="protein sequence ID" value="KWR55117.1"/>
    <property type="molecule type" value="Genomic_DNA"/>
</dbReference>
<evidence type="ECO:0000256" key="2">
    <source>
        <dbReference type="ARBA" id="ARBA00022803"/>
    </source>
</evidence>
<evidence type="ECO:0000256" key="3">
    <source>
        <dbReference type="PROSITE-ProRule" id="PRU00339"/>
    </source>
</evidence>
<dbReference type="RefSeq" id="WP_060385745.1">
    <property type="nucleotide sequence ID" value="NZ_CAXSRQ010000002.1"/>
</dbReference>
<dbReference type="Pfam" id="PF13432">
    <property type="entry name" value="TPR_16"/>
    <property type="match status" value="1"/>
</dbReference>
<evidence type="ECO:0000313" key="14">
    <source>
        <dbReference type="Proteomes" id="UP000467334"/>
    </source>
</evidence>
<dbReference type="EMBL" id="QRHJ01000024">
    <property type="protein sequence ID" value="RHF75452.1"/>
    <property type="molecule type" value="Genomic_DNA"/>
</dbReference>
<evidence type="ECO:0000313" key="8">
    <source>
        <dbReference type="EMBL" id="RGX00187.1"/>
    </source>
</evidence>
<dbReference type="Gene3D" id="1.25.40.10">
    <property type="entry name" value="Tetratricopeptide repeat domain"/>
    <property type="match status" value="3"/>
</dbReference>
<evidence type="ECO:0000313" key="6">
    <source>
        <dbReference type="EMBL" id="KWR55117.1"/>
    </source>
</evidence>
<reference evidence="6" key="2">
    <citation type="submission" date="2016-01" db="EMBL/GenBank/DDBJ databases">
        <authorList>
            <person name="McClelland M."/>
            <person name="Jain A."/>
            <person name="Saraogi P."/>
            <person name="Mendelson R."/>
            <person name="Westerman R."/>
            <person name="SanMiguel P."/>
            <person name="Csonka L."/>
        </authorList>
    </citation>
    <scope>NUCLEOTIDE SEQUENCE</scope>
    <source>
        <strain evidence="6">CL09T03C01</strain>
    </source>
</reference>
<comment type="caution">
    <text evidence="6">The sequence shown here is derived from an EMBL/GenBank/DDBJ whole genome shotgun (WGS) entry which is preliminary data.</text>
</comment>
<dbReference type="Proteomes" id="UP000261223">
    <property type="component" value="Unassembled WGS sequence"/>
</dbReference>
<dbReference type="InterPro" id="IPR011990">
    <property type="entry name" value="TPR-like_helical_dom_sf"/>
</dbReference>
<dbReference type="EMBL" id="WCLE01000004">
    <property type="protein sequence ID" value="KAB5316070.1"/>
    <property type="molecule type" value="Genomic_DNA"/>
</dbReference>
<dbReference type="Proteomes" id="UP000283762">
    <property type="component" value="Unassembled WGS sequence"/>
</dbReference>
<gene>
    <name evidence="6" type="ORF">AA415_01565</name>
    <name evidence="9" type="ORF">DW668_09890</name>
    <name evidence="8" type="ORF">DWV41_02955</name>
    <name evidence="7" type="ORF">DXC34_13700</name>
    <name evidence="5" type="ORF">F9958_03330</name>
</gene>
<dbReference type="Proteomes" id="UP000056419">
    <property type="component" value="Unassembled WGS sequence"/>
</dbReference>
<protein>
    <submittedName>
        <fullName evidence="6">Putative lipoprotein, NlpI-like</fullName>
    </submittedName>
    <submittedName>
        <fullName evidence="5">Tetratricopeptide repeat protein</fullName>
    </submittedName>
</protein>
<organism evidence="6 10">
    <name type="scientific">Bacteroides stercoris</name>
    <dbReference type="NCBI Taxonomy" id="46506"/>
    <lineage>
        <taxon>Bacteria</taxon>
        <taxon>Pseudomonadati</taxon>
        <taxon>Bacteroidota</taxon>
        <taxon>Bacteroidia</taxon>
        <taxon>Bacteroidales</taxon>
        <taxon>Bacteroidaceae</taxon>
        <taxon>Bacteroides</taxon>
    </lineage>
</organism>
<keyword evidence="2 3" id="KW-0802">TPR repeat</keyword>
<evidence type="ECO:0000256" key="4">
    <source>
        <dbReference type="SAM" id="SignalP"/>
    </source>
</evidence>
<feature type="signal peptide" evidence="4">
    <location>
        <begin position="1"/>
        <end position="20"/>
    </location>
</feature>
<dbReference type="InterPro" id="IPR019734">
    <property type="entry name" value="TPR_rpt"/>
</dbReference>
<dbReference type="Pfam" id="PF14559">
    <property type="entry name" value="TPR_19"/>
    <property type="match status" value="1"/>
</dbReference>
<dbReference type="EMBL" id="QSBD01000002">
    <property type="protein sequence ID" value="RGX00187.1"/>
    <property type="molecule type" value="Genomic_DNA"/>
</dbReference>
<reference evidence="6 10" key="1">
    <citation type="journal article" date="2016" name="BMC Genomics">
        <title>Type VI secretion systems of human gut Bacteroidales segregate into three genetic architectures, two of which are contained on mobile genetic elements.</title>
        <authorList>
            <person name="Coyne M.J."/>
            <person name="Roelofs K.G."/>
            <person name="Comstock L.E."/>
        </authorList>
    </citation>
    <scope>NUCLEOTIDE SEQUENCE [LARGE SCALE GENOMIC DNA]</scope>
    <source>
        <strain evidence="6 10">CL09T03C01</strain>
    </source>
</reference>
<sequence length="283" mass="32383" precursor="true">MKKLIFLAVCLLASGMPAFAQTYQELCDRAVTYTEQDSLPQAETYIRRALKLEPANPHNALLFSNLGTIQRRQRKYEKALESYNFALNIAPRAVPILLNRATIYMELGRNNLAQADYSLVLDLEKDNEEALLMRAYIYMQQRDYKMAKADYERLLKVNPTSYNGRLGLATLEQREGKYEEALRLLNTMIAAKGENRQLSPSQYAMLYVARAGVEKDLHHTDMALVDLEEAISLDSSQPEIYLMRGEIYLAQKKKDLAKRDFEKAISLGVPQSDLRNFLQQTGK</sequence>
<dbReference type="Pfam" id="PF13181">
    <property type="entry name" value="TPR_8"/>
    <property type="match status" value="2"/>
</dbReference>
<dbReference type="AlphaFoldDB" id="A0A108T8D2"/>
<keyword evidence="10" id="KW-1185">Reference proteome</keyword>
<feature type="repeat" description="TPR" evidence="3">
    <location>
        <begin position="23"/>
        <end position="56"/>
    </location>
</feature>
<evidence type="ECO:0000313" key="5">
    <source>
        <dbReference type="EMBL" id="KAB5316070.1"/>
    </source>
</evidence>
<feature type="repeat" description="TPR" evidence="3">
    <location>
        <begin position="238"/>
        <end position="271"/>
    </location>
</feature>
<feature type="chain" id="PRO_5036003832" evidence="4">
    <location>
        <begin position="21"/>
        <end position="283"/>
    </location>
</feature>
<accession>A0A108T8D2</accession>
<name>A0A108T8D2_BACSE</name>
<dbReference type="PATRIC" id="fig|46506.5.peg.1661"/>
<dbReference type="SMART" id="SM00028">
    <property type="entry name" value="TPR"/>
    <property type="match status" value="7"/>
</dbReference>
<evidence type="ECO:0000313" key="9">
    <source>
        <dbReference type="EMBL" id="RHF75452.1"/>
    </source>
</evidence>
<evidence type="ECO:0000256" key="1">
    <source>
        <dbReference type="ARBA" id="ARBA00022737"/>
    </source>
</evidence>
<dbReference type="PROSITE" id="PS50005">
    <property type="entry name" value="TPR"/>
    <property type="match status" value="4"/>
</dbReference>
<evidence type="ECO:0000313" key="13">
    <source>
        <dbReference type="Proteomes" id="UP000284777"/>
    </source>
</evidence>
<feature type="repeat" description="TPR" evidence="3">
    <location>
        <begin position="128"/>
        <end position="161"/>
    </location>
</feature>
<feature type="repeat" description="TPR" evidence="3">
    <location>
        <begin position="60"/>
        <end position="93"/>
    </location>
</feature>